<evidence type="ECO:0008006" key="4">
    <source>
        <dbReference type="Google" id="ProtNLM"/>
    </source>
</evidence>
<reference evidence="2 3" key="1">
    <citation type="journal article" date="2009" name="Nat. Genet.">
        <title>The genome of the cucumber, Cucumis sativus L.</title>
        <authorList>
            <person name="Huang S."/>
            <person name="Li R."/>
            <person name="Zhang Z."/>
            <person name="Li L."/>
            <person name="Gu X."/>
            <person name="Fan W."/>
            <person name="Lucas W.J."/>
            <person name="Wang X."/>
            <person name="Xie B."/>
            <person name="Ni P."/>
            <person name="Ren Y."/>
            <person name="Zhu H."/>
            <person name="Li J."/>
            <person name="Lin K."/>
            <person name="Jin W."/>
            <person name="Fei Z."/>
            <person name="Li G."/>
            <person name="Staub J."/>
            <person name="Kilian A."/>
            <person name="van der Vossen E.A."/>
            <person name="Wu Y."/>
            <person name="Guo J."/>
            <person name="He J."/>
            <person name="Jia Z."/>
            <person name="Ren Y."/>
            <person name="Tian G."/>
            <person name="Lu Y."/>
            <person name="Ruan J."/>
            <person name="Qian W."/>
            <person name="Wang M."/>
            <person name="Huang Q."/>
            <person name="Li B."/>
            <person name="Xuan Z."/>
            <person name="Cao J."/>
            <person name="Asan"/>
            <person name="Wu Z."/>
            <person name="Zhang J."/>
            <person name="Cai Q."/>
            <person name="Bai Y."/>
            <person name="Zhao B."/>
            <person name="Han Y."/>
            <person name="Li Y."/>
            <person name="Li X."/>
            <person name="Wang S."/>
            <person name="Shi Q."/>
            <person name="Liu S."/>
            <person name="Cho W.K."/>
            <person name="Kim J.Y."/>
            <person name="Xu Y."/>
            <person name="Heller-Uszynska K."/>
            <person name="Miao H."/>
            <person name="Cheng Z."/>
            <person name="Zhang S."/>
            <person name="Wu J."/>
            <person name="Yang Y."/>
            <person name="Kang H."/>
            <person name="Li M."/>
            <person name="Liang H."/>
            <person name="Ren X."/>
            <person name="Shi Z."/>
            <person name="Wen M."/>
            <person name="Jian M."/>
            <person name="Yang H."/>
            <person name="Zhang G."/>
            <person name="Yang Z."/>
            <person name="Chen R."/>
            <person name="Liu S."/>
            <person name="Li J."/>
            <person name="Ma L."/>
            <person name="Liu H."/>
            <person name="Zhou Y."/>
            <person name="Zhao J."/>
            <person name="Fang X."/>
            <person name="Li G."/>
            <person name="Fang L."/>
            <person name="Li Y."/>
            <person name="Liu D."/>
            <person name="Zheng H."/>
            <person name="Zhang Y."/>
            <person name="Qin N."/>
            <person name="Li Z."/>
            <person name="Yang G."/>
            <person name="Yang S."/>
            <person name="Bolund L."/>
            <person name="Kristiansen K."/>
            <person name="Zheng H."/>
            <person name="Li S."/>
            <person name="Zhang X."/>
            <person name="Yang H."/>
            <person name="Wang J."/>
            <person name="Sun R."/>
            <person name="Zhang B."/>
            <person name="Jiang S."/>
            <person name="Wang J."/>
            <person name="Du Y."/>
            <person name="Li S."/>
        </authorList>
    </citation>
    <scope>NUCLEOTIDE SEQUENCE [LARGE SCALE GENOMIC DNA]</scope>
    <source>
        <strain evidence="3">cv. 9930</strain>
    </source>
</reference>
<name>A0A0A0L726_CUCSA</name>
<dbReference type="AlphaFoldDB" id="A0A0A0L726"/>
<keyword evidence="1" id="KW-0732">Signal</keyword>
<evidence type="ECO:0000313" key="2">
    <source>
        <dbReference type="EMBL" id="KGN56397.1"/>
    </source>
</evidence>
<gene>
    <name evidence="2" type="ORF">Csa_3G119315</name>
</gene>
<reference evidence="2 3" key="4">
    <citation type="journal article" date="2011" name="BMC Genomics">
        <title>RNA-Seq improves annotation of protein-coding genes in the cucumber genome.</title>
        <authorList>
            <person name="Li Z."/>
            <person name="Zhang Z."/>
            <person name="Yan P."/>
            <person name="Huang S."/>
            <person name="Fei Z."/>
            <person name="Lin K."/>
        </authorList>
    </citation>
    <scope>NUCLEOTIDE SEQUENCE [LARGE SCALE GENOMIC DNA]</scope>
    <source>
        <strain evidence="3">cv. 9930</strain>
    </source>
</reference>
<protein>
    <recommendedName>
        <fullName evidence="4">Secreted protein</fullName>
    </recommendedName>
</protein>
<reference evidence="2 3" key="2">
    <citation type="journal article" date="2009" name="PLoS ONE">
        <title>An integrated genetic and cytogenetic map of the cucumber genome.</title>
        <authorList>
            <person name="Ren Y."/>
            <person name="Zhang Z."/>
            <person name="Liu J."/>
            <person name="Staub J.E."/>
            <person name="Han Y."/>
            <person name="Cheng Z."/>
            <person name="Li X."/>
            <person name="Lu J."/>
            <person name="Miao H."/>
            <person name="Kang H."/>
            <person name="Xie B."/>
            <person name="Gu X."/>
            <person name="Wang X."/>
            <person name="Du Y."/>
            <person name="Jin W."/>
            <person name="Huang S."/>
        </authorList>
    </citation>
    <scope>NUCLEOTIDE SEQUENCE [LARGE SCALE GENOMIC DNA]</scope>
    <source>
        <strain evidence="3">cv. 9930</strain>
    </source>
</reference>
<sequence>MSFSCWTPVFVSIFLVTSPPEILSENWLIFITAPMLSPVRFIAFACRLGGGLADTLSTCRSDFLNESVFCSTSGLIADGTVVTSADLGRARVESDGLVGLRGS</sequence>
<feature type="chain" id="PRO_5001972825" description="Secreted protein" evidence="1">
    <location>
        <begin position="25"/>
        <end position="103"/>
    </location>
</feature>
<dbReference type="EMBL" id="CM002924">
    <property type="protein sequence ID" value="KGN56397.1"/>
    <property type="molecule type" value="Genomic_DNA"/>
</dbReference>
<organism evidence="2 3">
    <name type="scientific">Cucumis sativus</name>
    <name type="common">Cucumber</name>
    <dbReference type="NCBI Taxonomy" id="3659"/>
    <lineage>
        <taxon>Eukaryota</taxon>
        <taxon>Viridiplantae</taxon>
        <taxon>Streptophyta</taxon>
        <taxon>Embryophyta</taxon>
        <taxon>Tracheophyta</taxon>
        <taxon>Spermatophyta</taxon>
        <taxon>Magnoliopsida</taxon>
        <taxon>eudicotyledons</taxon>
        <taxon>Gunneridae</taxon>
        <taxon>Pentapetalae</taxon>
        <taxon>rosids</taxon>
        <taxon>fabids</taxon>
        <taxon>Cucurbitales</taxon>
        <taxon>Cucurbitaceae</taxon>
        <taxon>Benincaseae</taxon>
        <taxon>Cucumis</taxon>
    </lineage>
</organism>
<keyword evidence="3" id="KW-1185">Reference proteome</keyword>
<evidence type="ECO:0000313" key="3">
    <source>
        <dbReference type="Proteomes" id="UP000029981"/>
    </source>
</evidence>
<evidence type="ECO:0000256" key="1">
    <source>
        <dbReference type="SAM" id="SignalP"/>
    </source>
</evidence>
<proteinExistence type="predicted"/>
<feature type="signal peptide" evidence="1">
    <location>
        <begin position="1"/>
        <end position="24"/>
    </location>
</feature>
<reference evidence="2 3" key="3">
    <citation type="journal article" date="2010" name="BMC Genomics">
        <title>Transcriptome sequencing and comparative analysis of cucumber flowers with different sex types.</title>
        <authorList>
            <person name="Guo S."/>
            <person name="Zheng Y."/>
            <person name="Joung J.G."/>
            <person name="Liu S."/>
            <person name="Zhang Z."/>
            <person name="Crasta O.R."/>
            <person name="Sobral B.W."/>
            <person name="Xu Y."/>
            <person name="Huang S."/>
            <person name="Fei Z."/>
        </authorList>
    </citation>
    <scope>NUCLEOTIDE SEQUENCE [LARGE SCALE GENOMIC DNA]</scope>
    <source>
        <strain evidence="3">cv. 9930</strain>
    </source>
</reference>
<accession>A0A0A0L726</accession>
<dbReference type="Gramene" id="KGN56397">
    <property type="protein sequence ID" value="KGN56397"/>
    <property type="gene ID" value="Csa_3G119315"/>
</dbReference>
<dbReference type="Proteomes" id="UP000029981">
    <property type="component" value="Chromosome 3"/>
</dbReference>